<reference evidence="1 2" key="2">
    <citation type="submission" date="2018-09" db="EMBL/GenBank/DDBJ databases">
        <title>Genome of Sphaerochaeta halotolerans strain 4-11.</title>
        <authorList>
            <person name="Nazina T.N."/>
            <person name="Sokolova D.S."/>
        </authorList>
    </citation>
    <scope>NUCLEOTIDE SEQUENCE [LARGE SCALE GENOMIC DNA]</scope>
    <source>
        <strain evidence="1 2">4-11</strain>
    </source>
</reference>
<sequence>MRACHHCHTPIDPLLSIGYHTVCPTCSKSLHSCVNCRFYSPGIYHDCLEGVEEYIEDKEHANFCDSFMLGEDSKEESEKKARAKARAEAFFNF</sequence>
<keyword evidence="2" id="KW-1185">Reference proteome</keyword>
<dbReference type="RefSeq" id="WP_117329169.1">
    <property type="nucleotide sequence ID" value="NZ_QUWK01000002.1"/>
</dbReference>
<protein>
    <submittedName>
        <fullName evidence="1">Uncharacterized protein</fullName>
    </submittedName>
</protein>
<proteinExistence type="predicted"/>
<evidence type="ECO:0000313" key="1">
    <source>
        <dbReference type="EMBL" id="RFU95772.1"/>
    </source>
</evidence>
<evidence type="ECO:0000313" key="2">
    <source>
        <dbReference type="Proteomes" id="UP000264002"/>
    </source>
</evidence>
<organism evidence="1 2">
    <name type="scientific">Sphaerochaeta halotolerans</name>
    <dbReference type="NCBI Taxonomy" id="2293840"/>
    <lineage>
        <taxon>Bacteria</taxon>
        <taxon>Pseudomonadati</taxon>
        <taxon>Spirochaetota</taxon>
        <taxon>Spirochaetia</taxon>
        <taxon>Spirochaetales</taxon>
        <taxon>Sphaerochaetaceae</taxon>
        <taxon>Sphaerochaeta</taxon>
    </lineage>
</organism>
<dbReference type="AlphaFoldDB" id="A0A372MJ12"/>
<comment type="caution">
    <text evidence="1">The sequence shown here is derived from an EMBL/GenBank/DDBJ whole genome shotgun (WGS) entry which is preliminary data.</text>
</comment>
<reference evidence="2" key="1">
    <citation type="submission" date="2018-08" db="EMBL/GenBank/DDBJ databases">
        <authorList>
            <person name="Grouzdev D.S."/>
            <person name="Krutkina M.S."/>
        </authorList>
    </citation>
    <scope>NUCLEOTIDE SEQUENCE [LARGE SCALE GENOMIC DNA]</scope>
    <source>
        <strain evidence="2">4-11</strain>
    </source>
</reference>
<dbReference type="EMBL" id="QUWK01000002">
    <property type="protein sequence ID" value="RFU95772.1"/>
    <property type="molecule type" value="Genomic_DNA"/>
</dbReference>
<accession>A0A372MJ12</accession>
<gene>
    <name evidence="1" type="ORF">DYP60_01840</name>
</gene>
<dbReference type="Proteomes" id="UP000264002">
    <property type="component" value="Unassembled WGS sequence"/>
</dbReference>
<name>A0A372MJ12_9SPIR</name>